<dbReference type="SUPFAM" id="SSF56281">
    <property type="entry name" value="Metallo-hydrolase/oxidoreductase"/>
    <property type="match status" value="1"/>
</dbReference>
<dbReference type="Proteomes" id="UP000183995">
    <property type="component" value="Unassembled WGS sequence"/>
</dbReference>
<organism evidence="1 2">
    <name type="scientific">Sporobacter termitidis DSM 10068</name>
    <dbReference type="NCBI Taxonomy" id="1123282"/>
    <lineage>
        <taxon>Bacteria</taxon>
        <taxon>Bacillati</taxon>
        <taxon>Bacillota</taxon>
        <taxon>Clostridia</taxon>
        <taxon>Eubacteriales</taxon>
        <taxon>Oscillospiraceae</taxon>
        <taxon>Sporobacter</taxon>
    </lineage>
</organism>
<evidence type="ECO:0000313" key="1">
    <source>
        <dbReference type="EMBL" id="SHI02504.1"/>
    </source>
</evidence>
<dbReference type="EMBL" id="FQXV01000006">
    <property type="protein sequence ID" value="SHI02504.1"/>
    <property type="molecule type" value="Genomic_DNA"/>
</dbReference>
<dbReference type="AlphaFoldDB" id="A0A1M5XSK2"/>
<accession>A0A1M5XSK2</accession>
<keyword evidence="2" id="KW-1185">Reference proteome</keyword>
<dbReference type="InterPro" id="IPR036866">
    <property type="entry name" value="RibonucZ/Hydroxyglut_hydro"/>
</dbReference>
<dbReference type="OrthoDB" id="9789133at2"/>
<gene>
    <name evidence="1" type="ORF">SAMN02745823_01982</name>
</gene>
<dbReference type="PANTHER" id="PTHR42967">
    <property type="entry name" value="METAL DEPENDENT HYDROLASE"/>
    <property type="match status" value="1"/>
</dbReference>
<dbReference type="Gene3D" id="3.60.15.10">
    <property type="entry name" value="Ribonuclease Z/Hydroxyacylglutathione hydrolase-like"/>
    <property type="match status" value="1"/>
</dbReference>
<dbReference type="PANTHER" id="PTHR42967:SF1">
    <property type="entry name" value="MBL FOLD METALLO-HYDROLASE"/>
    <property type="match status" value="1"/>
</dbReference>
<evidence type="ECO:0000313" key="2">
    <source>
        <dbReference type="Proteomes" id="UP000183995"/>
    </source>
</evidence>
<dbReference type="RefSeq" id="WP_073078341.1">
    <property type="nucleotide sequence ID" value="NZ_FQXV01000006.1"/>
</dbReference>
<sequence>MKIKWFGQSCFLITAENGTRIVTDPYENMLGYKLPVPLEAELVTTSHNHRDHNHVGAVCGDFEHIRDPGHFTAAGIELTGVETFHDNVSGAKRGKNIVYNLTIDGLRVCHCGDLGHLLSPEQLAAVGKADILMVPVGGGRALTLDARRAAEVMRQLRPAVVVPMHYRTKAMGPLGLAFGKVGDFIAASGMEATKYDILDVGPSNLREHAGVAVLRYD</sequence>
<dbReference type="STRING" id="1123282.SAMN02745823_01982"/>
<protein>
    <submittedName>
        <fullName evidence="1">L-ascorbate metabolism protein UlaG, beta-lactamase superfamily</fullName>
    </submittedName>
</protein>
<reference evidence="1 2" key="1">
    <citation type="submission" date="2016-11" db="EMBL/GenBank/DDBJ databases">
        <authorList>
            <person name="Jaros S."/>
            <person name="Januszkiewicz K."/>
            <person name="Wedrychowicz H."/>
        </authorList>
    </citation>
    <scope>NUCLEOTIDE SEQUENCE [LARGE SCALE GENOMIC DNA]</scope>
    <source>
        <strain evidence="1 2">DSM 10068</strain>
    </source>
</reference>
<name>A0A1M5XSK2_9FIRM</name>
<dbReference type="Pfam" id="PF13483">
    <property type="entry name" value="Lactamase_B_3"/>
    <property type="match status" value="1"/>
</dbReference>
<proteinExistence type="predicted"/>